<dbReference type="Proteomes" id="UP000237438">
    <property type="component" value="Unassembled WGS sequence"/>
</dbReference>
<organism evidence="1 2">
    <name type="scientific">Erysiphe pulchra</name>
    <dbReference type="NCBI Taxonomy" id="225359"/>
    <lineage>
        <taxon>Eukaryota</taxon>
        <taxon>Fungi</taxon>
        <taxon>Dikarya</taxon>
        <taxon>Ascomycota</taxon>
        <taxon>Pezizomycotina</taxon>
        <taxon>Leotiomycetes</taxon>
        <taxon>Erysiphales</taxon>
        <taxon>Erysiphaceae</taxon>
        <taxon>Erysiphe</taxon>
    </lineage>
</organism>
<evidence type="ECO:0000313" key="1">
    <source>
        <dbReference type="EMBL" id="POS87161.1"/>
    </source>
</evidence>
<dbReference type="AlphaFoldDB" id="A0A2S4PYP6"/>
<evidence type="ECO:0000313" key="2">
    <source>
        <dbReference type="Proteomes" id="UP000237438"/>
    </source>
</evidence>
<reference evidence="1 2" key="1">
    <citation type="submission" date="2017-10" db="EMBL/GenBank/DDBJ databases">
        <title>Development of genomic resources for the powdery mildew, Erysiphe pulchra.</title>
        <authorList>
            <person name="Wadl P.A."/>
            <person name="Mack B.M."/>
            <person name="Moore G."/>
            <person name="Beltz S.B."/>
        </authorList>
    </citation>
    <scope>NUCLEOTIDE SEQUENCE [LARGE SCALE GENOMIC DNA]</scope>
    <source>
        <strain evidence="1">Cflorida</strain>
    </source>
</reference>
<dbReference type="STRING" id="225359.A0A2S4PYP6"/>
<feature type="non-terminal residue" evidence="1">
    <location>
        <position position="82"/>
    </location>
</feature>
<comment type="caution">
    <text evidence="1">The sequence shown here is derived from an EMBL/GenBank/DDBJ whole genome shotgun (WGS) entry which is preliminary data.</text>
</comment>
<sequence>MPSPRSVYVDTDPALVELIPSDLWSLPYLSFPGILAAATRVNPVRVGEICAAFQATTPSVSSISATPNPSLKISAPTITPYD</sequence>
<protein>
    <submittedName>
        <fullName evidence="1">Uncharacterized protein</fullName>
    </submittedName>
</protein>
<dbReference type="OrthoDB" id="10454538at2759"/>
<dbReference type="EMBL" id="PEDP01000182">
    <property type="protein sequence ID" value="POS87161.1"/>
    <property type="molecule type" value="Genomic_DNA"/>
</dbReference>
<gene>
    <name evidence="1" type="ORF">EPUL_005059</name>
</gene>
<accession>A0A2S4PYP6</accession>
<proteinExistence type="predicted"/>
<name>A0A2S4PYP6_9PEZI</name>
<keyword evidence="2" id="KW-1185">Reference proteome</keyword>